<comment type="caution">
    <text evidence="2">The sequence shown here is derived from an EMBL/GenBank/DDBJ whole genome shotgun (WGS) entry which is preliminary data.</text>
</comment>
<proteinExistence type="predicted"/>
<dbReference type="Gene3D" id="2.130.10.10">
    <property type="entry name" value="YVTN repeat-like/Quinoprotein amine dehydrogenase"/>
    <property type="match status" value="1"/>
</dbReference>
<name>A0ABR2YUR9_9CHLO</name>
<dbReference type="InterPro" id="IPR015943">
    <property type="entry name" value="WD40/YVTN_repeat-like_dom_sf"/>
</dbReference>
<evidence type="ECO:0000313" key="2">
    <source>
        <dbReference type="EMBL" id="KAK9915387.1"/>
    </source>
</evidence>
<accession>A0ABR2YUR9</accession>
<dbReference type="InterPro" id="IPR037379">
    <property type="entry name" value="WDR74/Nsa1"/>
</dbReference>
<evidence type="ECO:0000313" key="3">
    <source>
        <dbReference type="Proteomes" id="UP001491310"/>
    </source>
</evidence>
<evidence type="ECO:0008006" key="4">
    <source>
        <dbReference type="Google" id="ProtNLM"/>
    </source>
</evidence>
<reference evidence="2 3" key="1">
    <citation type="journal article" date="2024" name="Nat. Commun.">
        <title>Phylogenomics reveals the evolutionary origins of lichenization in chlorophyte algae.</title>
        <authorList>
            <person name="Puginier C."/>
            <person name="Libourel C."/>
            <person name="Otte J."/>
            <person name="Skaloud P."/>
            <person name="Haon M."/>
            <person name="Grisel S."/>
            <person name="Petersen M."/>
            <person name="Berrin J.G."/>
            <person name="Delaux P.M."/>
            <person name="Dal Grande F."/>
            <person name="Keller J."/>
        </authorList>
    </citation>
    <scope>NUCLEOTIDE SEQUENCE [LARGE SCALE GENOMIC DNA]</scope>
    <source>
        <strain evidence="2 3">SAG 216-7</strain>
    </source>
</reference>
<dbReference type="EMBL" id="JALJOT010000005">
    <property type="protein sequence ID" value="KAK9915387.1"/>
    <property type="molecule type" value="Genomic_DNA"/>
</dbReference>
<gene>
    <name evidence="2" type="ORF">WJX75_008542</name>
</gene>
<dbReference type="InterPro" id="IPR036322">
    <property type="entry name" value="WD40_repeat_dom_sf"/>
</dbReference>
<sequence length="317" mass="34414">MAKRKDPERGRARVPVRLLACDDLGLVQGVQAPDYTRFEDAKVVSRWGEADRRQNAAHCLAVSACTEDDQQAGPSGFFLVAVGRTAGRISVLDGQTGQLRQTITSDVSSIALEPERNIAGLRFLTTQASGGPQLLSCTHGGSLQIHAPALDSNDEVWERLAQWTVPAEVSSMAVSEDESCIALGCEGTEVNIWDVRSQQRTFLAKSAKPNRIGLVDLPWCSAVAFMPGSESLKVLVGTGKSKLRLYDTKHGRRPVLDLTFGEARITCLAAETSGKRVWVANAAGQVEEEEAKENAREQQAAAGRDRDRSKKQSKSRK</sequence>
<keyword evidence="3" id="KW-1185">Reference proteome</keyword>
<organism evidence="2 3">
    <name type="scientific">Coccomyxa subellipsoidea</name>
    <dbReference type="NCBI Taxonomy" id="248742"/>
    <lineage>
        <taxon>Eukaryota</taxon>
        <taxon>Viridiplantae</taxon>
        <taxon>Chlorophyta</taxon>
        <taxon>core chlorophytes</taxon>
        <taxon>Trebouxiophyceae</taxon>
        <taxon>Trebouxiophyceae incertae sedis</taxon>
        <taxon>Coccomyxaceae</taxon>
        <taxon>Coccomyxa</taxon>
    </lineage>
</organism>
<dbReference type="PANTHER" id="PTHR16038:SF4">
    <property type="entry name" value="WD REPEAT-CONTAINING PROTEIN 74"/>
    <property type="match status" value="1"/>
</dbReference>
<dbReference type="Proteomes" id="UP001491310">
    <property type="component" value="Unassembled WGS sequence"/>
</dbReference>
<dbReference type="PANTHER" id="PTHR16038">
    <property type="entry name" value="NOP SEVEN ASSOCIATED PROTEIN 1"/>
    <property type="match status" value="1"/>
</dbReference>
<protein>
    <recommendedName>
        <fullName evidence="4">WD40 repeat-like protein</fullName>
    </recommendedName>
</protein>
<feature type="region of interest" description="Disordered" evidence="1">
    <location>
        <begin position="286"/>
        <end position="317"/>
    </location>
</feature>
<evidence type="ECO:0000256" key="1">
    <source>
        <dbReference type="SAM" id="MobiDB-lite"/>
    </source>
</evidence>
<dbReference type="SUPFAM" id="SSF50978">
    <property type="entry name" value="WD40 repeat-like"/>
    <property type="match status" value="1"/>
</dbReference>